<keyword evidence="5" id="KW-1185">Reference proteome</keyword>
<sequence length="166" mass="19146">MTTADSFKGYGANEQNFKNPEKTQNRPILSEDTEIKSFVDISYKQETSHTSVNWDPNQSNQNGNEIKLEYPEDHKLIEDVAVTRYHCPYVTKQKGLSSRHVLIHRKSSEITTYDCSFCSYKANRKSELTGHMLTHKDISEVTTYQCAICPYKAKRKKKFNPTLVDS</sequence>
<dbReference type="AlphaFoldDB" id="A0AAV8X9V7"/>
<gene>
    <name evidence="4" type="ORF">NQ318_000231</name>
</gene>
<comment type="caution">
    <text evidence="4">The sequence shown here is derived from an EMBL/GenBank/DDBJ whole genome shotgun (WGS) entry which is preliminary data.</text>
</comment>
<name>A0AAV8X9V7_9CUCU</name>
<dbReference type="SMART" id="SM00355">
    <property type="entry name" value="ZnF_C2H2"/>
    <property type="match status" value="2"/>
</dbReference>
<dbReference type="InterPro" id="IPR013087">
    <property type="entry name" value="Znf_C2H2_type"/>
</dbReference>
<keyword evidence="1" id="KW-0863">Zinc-finger</keyword>
<keyword evidence="1" id="KW-0862">Zinc</keyword>
<evidence type="ECO:0000313" key="5">
    <source>
        <dbReference type="Proteomes" id="UP001162162"/>
    </source>
</evidence>
<feature type="region of interest" description="Disordered" evidence="2">
    <location>
        <begin position="1"/>
        <end position="30"/>
    </location>
</feature>
<dbReference type="Proteomes" id="UP001162162">
    <property type="component" value="Unassembled WGS sequence"/>
</dbReference>
<organism evidence="4 5">
    <name type="scientific">Aromia moschata</name>
    <dbReference type="NCBI Taxonomy" id="1265417"/>
    <lineage>
        <taxon>Eukaryota</taxon>
        <taxon>Metazoa</taxon>
        <taxon>Ecdysozoa</taxon>
        <taxon>Arthropoda</taxon>
        <taxon>Hexapoda</taxon>
        <taxon>Insecta</taxon>
        <taxon>Pterygota</taxon>
        <taxon>Neoptera</taxon>
        <taxon>Endopterygota</taxon>
        <taxon>Coleoptera</taxon>
        <taxon>Polyphaga</taxon>
        <taxon>Cucujiformia</taxon>
        <taxon>Chrysomeloidea</taxon>
        <taxon>Cerambycidae</taxon>
        <taxon>Cerambycinae</taxon>
        <taxon>Callichromatini</taxon>
        <taxon>Aromia</taxon>
    </lineage>
</organism>
<reference evidence="4" key="1">
    <citation type="journal article" date="2023" name="Insect Mol. Biol.">
        <title>Genome sequencing provides insights into the evolution of gene families encoding plant cell wall-degrading enzymes in longhorned beetles.</title>
        <authorList>
            <person name="Shin N.R."/>
            <person name="Okamura Y."/>
            <person name="Kirsch R."/>
            <person name="Pauchet Y."/>
        </authorList>
    </citation>
    <scope>NUCLEOTIDE SEQUENCE</scope>
    <source>
        <strain evidence="4">AMC_N1</strain>
    </source>
</reference>
<dbReference type="PROSITE" id="PS50157">
    <property type="entry name" value="ZINC_FINGER_C2H2_2"/>
    <property type="match status" value="1"/>
</dbReference>
<dbReference type="EMBL" id="JAPWTK010000837">
    <property type="protein sequence ID" value="KAJ8935758.1"/>
    <property type="molecule type" value="Genomic_DNA"/>
</dbReference>
<proteinExistence type="predicted"/>
<evidence type="ECO:0000313" key="4">
    <source>
        <dbReference type="EMBL" id="KAJ8935758.1"/>
    </source>
</evidence>
<keyword evidence="1" id="KW-0479">Metal-binding</keyword>
<evidence type="ECO:0000259" key="3">
    <source>
        <dbReference type="PROSITE" id="PS50157"/>
    </source>
</evidence>
<dbReference type="GO" id="GO:0008270">
    <property type="term" value="F:zinc ion binding"/>
    <property type="evidence" value="ECO:0007669"/>
    <property type="project" value="UniProtKB-KW"/>
</dbReference>
<evidence type="ECO:0000256" key="1">
    <source>
        <dbReference type="PROSITE-ProRule" id="PRU00042"/>
    </source>
</evidence>
<dbReference type="Gene3D" id="3.30.160.60">
    <property type="entry name" value="Classic Zinc Finger"/>
    <property type="match status" value="1"/>
</dbReference>
<accession>A0AAV8X9V7</accession>
<protein>
    <recommendedName>
        <fullName evidence="3">C2H2-type domain-containing protein</fullName>
    </recommendedName>
</protein>
<evidence type="ECO:0000256" key="2">
    <source>
        <dbReference type="SAM" id="MobiDB-lite"/>
    </source>
</evidence>
<feature type="domain" description="C2H2-type" evidence="3">
    <location>
        <begin position="113"/>
        <end position="140"/>
    </location>
</feature>